<dbReference type="PANTHER" id="PTHR24248">
    <property type="entry name" value="ADRENERGIC RECEPTOR-RELATED G-PROTEIN COUPLED RECEPTOR"/>
    <property type="match status" value="1"/>
</dbReference>
<evidence type="ECO:0000256" key="5">
    <source>
        <dbReference type="ARBA" id="ARBA00023040"/>
    </source>
</evidence>
<dbReference type="Pfam" id="PF00001">
    <property type="entry name" value="7tm_1"/>
    <property type="match status" value="1"/>
</dbReference>
<feature type="compositionally biased region" description="Low complexity" evidence="10">
    <location>
        <begin position="615"/>
        <end position="635"/>
    </location>
</feature>
<evidence type="ECO:0000256" key="8">
    <source>
        <dbReference type="ARBA" id="ARBA00023170"/>
    </source>
</evidence>
<feature type="transmembrane region" description="Helical" evidence="11">
    <location>
        <begin position="529"/>
        <end position="549"/>
    </location>
</feature>
<comment type="caution">
    <text evidence="13">The sequence shown here is derived from an EMBL/GenBank/DDBJ whole genome shotgun (WGS) entry which is preliminary data.</text>
</comment>
<keyword evidence="9" id="KW-0807">Transducer</keyword>
<evidence type="ECO:0000256" key="9">
    <source>
        <dbReference type="ARBA" id="ARBA00023224"/>
    </source>
</evidence>
<organism evidence="13 14">
    <name type="scientific">Meloidogyne enterolobii</name>
    <name type="common">Root-knot nematode worm</name>
    <name type="synonym">Meloidogyne mayaguensis</name>
    <dbReference type="NCBI Taxonomy" id="390850"/>
    <lineage>
        <taxon>Eukaryota</taxon>
        <taxon>Metazoa</taxon>
        <taxon>Ecdysozoa</taxon>
        <taxon>Nematoda</taxon>
        <taxon>Chromadorea</taxon>
        <taxon>Rhabditida</taxon>
        <taxon>Tylenchina</taxon>
        <taxon>Tylenchomorpha</taxon>
        <taxon>Tylenchoidea</taxon>
        <taxon>Meloidogynidae</taxon>
        <taxon>Meloidogyninae</taxon>
        <taxon>Meloidogyne</taxon>
    </lineage>
</organism>
<reference evidence="13 14" key="1">
    <citation type="submission" date="2020-08" db="EMBL/GenBank/DDBJ databases">
        <authorList>
            <person name="Koutsovoulos G."/>
            <person name="Danchin GJ E."/>
        </authorList>
    </citation>
    <scope>NUCLEOTIDE SEQUENCE [LARGE SCALE GENOMIC DNA]</scope>
</reference>
<dbReference type="GO" id="GO:0005886">
    <property type="term" value="C:plasma membrane"/>
    <property type="evidence" value="ECO:0007669"/>
    <property type="project" value="UniProtKB-SubCell"/>
</dbReference>
<dbReference type="OrthoDB" id="5951059at2759"/>
<dbReference type="AlphaFoldDB" id="A0A6V7WIW3"/>
<dbReference type="SMART" id="SM01381">
    <property type="entry name" value="7TM_GPCR_Srsx"/>
    <property type="match status" value="1"/>
</dbReference>
<feature type="region of interest" description="Disordered" evidence="10">
    <location>
        <begin position="452"/>
        <end position="475"/>
    </location>
</feature>
<dbReference type="Proteomes" id="UP000580250">
    <property type="component" value="Unassembled WGS sequence"/>
</dbReference>
<proteinExistence type="predicted"/>
<dbReference type="GO" id="GO:0004930">
    <property type="term" value="F:G protein-coupled receptor activity"/>
    <property type="evidence" value="ECO:0007669"/>
    <property type="project" value="UniProtKB-KW"/>
</dbReference>
<keyword evidence="3 11" id="KW-0812">Transmembrane</keyword>
<dbReference type="EMBL" id="CAJEWN010000614">
    <property type="protein sequence ID" value="CAD2186948.1"/>
    <property type="molecule type" value="Genomic_DNA"/>
</dbReference>
<dbReference type="InterPro" id="IPR000276">
    <property type="entry name" value="GPCR_Rhodpsn"/>
</dbReference>
<evidence type="ECO:0000256" key="10">
    <source>
        <dbReference type="SAM" id="MobiDB-lite"/>
    </source>
</evidence>
<dbReference type="PRINTS" id="PR00237">
    <property type="entry name" value="GPCRRHODOPSN"/>
</dbReference>
<dbReference type="InterPro" id="IPR017452">
    <property type="entry name" value="GPCR_Rhodpsn_7TM"/>
</dbReference>
<evidence type="ECO:0000259" key="12">
    <source>
        <dbReference type="PROSITE" id="PS50262"/>
    </source>
</evidence>
<feature type="transmembrane region" description="Helical" evidence="11">
    <location>
        <begin position="112"/>
        <end position="133"/>
    </location>
</feature>
<feature type="domain" description="G-protein coupled receptors family 1 profile" evidence="12">
    <location>
        <begin position="53"/>
        <end position="549"/>
    </location>
</feature>
<comment type="subcellular location">
    <subcellularLocation>
        <location evidence="1">Cell membrane</location>
        <topology evidence="1">Multi-pass membrane protein</topology>
    </subcellularLocation>
</comment>
<keyword evidence="4 11" id="KW-1133">Transmembrane helix</keyword>
<feature type="region of interest" description="Disordered" evidence="10">
    <location>
        <begin position="613"/>
        <end position="635"/>
    </location>
</feature>
<dbReference type="PROSITE" id="PS50262">
    <property type="entry name" value="G_PROTEIN_RECEP_F1_2"/>
    <property type="match status" value="1"/>
</dbReference>
<accession>A0A6V7WIW3</accession>
<name>A0A6V7WIW3_MELEN</name>
<dbReference type="SUPFAM" id="SSF81321">
    <property type="entry name" value="Family A G protein-coupled receptor-like"/>
    <property type="match status" value="1"/>
</dbReference>
<evidence type="ECO:0000256" key="1">
    <source>
        <dbReference type="ARBA" id="ARBA00004651"/>
    </source>
</evidence>
<evidence type="ECO:0000256" key="2">
    <source>
        <dbReference type="ARBA" id="ARBA00022475"/>
    </source>
</evidence>
<gene>
    <name evidence="13" type="ORF">MENT_LOCUS39498</name>
</gene>
<dbReference type="GO" id="GO:0043410">
    <property type="term" value="P:positive regulation of MAPK cascade"/>
    <property type="evidence" value="ECO:0007669"/>
    <property type="project" value="TreeGrafter"/>
</dbReference>
<evidence type="ECO:0000256" key="3">
    <source>
        <dbReference type="ARBA" id="ARBA00022692"/>
    </source>
</evidence>
<feature type="transmembrane region" description="Helical" evidence="11">
    <location>
        <begin position="154"/>
        <end position="176"/>
    </location>
</feature>
<evidence type="ECO:0000313" key="14">
    <source>
        <dbReference type="Proteomes" id="UP000580250"/>
    </source>
</evidence>
<sequence length="635" mass="71560">MNILINTNYSLNINSSEEFLISLQSQITTKSIEWRHPLLALILMLFCMATVFGNSLVVLAVFTKRYLRNPTGYLIVSLAVADLIVGLVVMPLNSLFEMSRHVWMLGLTTCDIWHALDILASTSSIWNLCVISLDRYMAGIDPIGYRDRVSKRRIVYCILFVWMVSACISFPAIYWWRTSSPHLYTDQKKCLFTDDAYYVIFSSLISFYIPLVLILFAYGRVYCIATTHSKSMKSGEKRILLKRKKTRNSGKSVKSSPEGDGDSPRNNSGCSDTMRIHFGQKRNTVVATNKLPLVAVSDDVGDGFCGGDSESTTEIRCKLILNGMNSLKAAQYGIGHRKCSSNSLMLHAANIANQNANYCRGSNPMMKNSRTASFSIIGDNKTFNKSECPTTPLQKKRSPTQLTNYSMSISTPKSSIASWFNCGGESPDHRQHLLELCHNGQDVERLLHNPLIKKSNGSPLPNNNQNHQRKRIGMREKSRQMIKQLNEQRAARTLSIVVGVFILCWTPFFLFSPIIALCGDKKCFENRDAVFSIITWAGHLNSMLNPLIYSRFSRDFRKAFKQILTCERERPTKKAIKSPLNIVLAQLNSMAMIAPPPIDSNTKTVNEQQNAKYTNNSLSVDSDNDNQKLNNLDNR</sequence>
<feature type="compositionally biased region" description="Polar residues" evidence="10">
    <location>
        <begin position="455"/>
        <end position="466"/>
    </location>
</feature>
<keyword evidence="5" id="KW-0297">G-protein coupled receptor</keyword>
<keyword evidence="2" id="KW-1003">Cell membrane</keyword>
<evidence type="ECO:0000256" key="11">
    <source>
        <dbReference type="SAM" id="Phobius"/>
    </source>
</evidence>
<dbReference type="Gene3D" id="1.20.1070.10">
    <property type="entry name" value="Rhodopsin 7-helix transmembrane proteins"/>
    <property type="match status" value="2"/>
</dbReference>
<protein>
    <recommendedName>
        <fullName evidence="12">G-protein coupled receptors family 1 profile domain-containing protein</fullName>
    </recommendedName>
</protein>
<dbReference type="GO" id="GO:0071880">
    <property type="term" value="P:adenylate cyclase-activating adrenergic receptor signaling pathway"/>
    <property type="evidence" value="ECO:0007669"/>
    <property type="project" value="TreeGrafter"/>
</dbReference>
<keyword evidence="7" id="KW-1015">Disulfide bond</keyword>
<feature type="transmembrane region" description="Helical" evidence="11">
    <location>
        <begin position="493"/>
        <end position="517"/>
    </location>
</feature>
<dbReference type="FunFam" id="1.20.1070.10:FF:000523">
    <property type="entry name" value="5-hydroxytryptamine receptor 2B"/>
    <property type="match status" value="1"/>
</dbReference>
<evidence type="ECO:0000313" key="13">
    <source>
        <dbReference type="EMBL" id="CAD2186948.1"/>
    </source>
</evidence>
<keyword evidence="6 11" id="KW-0472">Membrane</keyword>
<keyword evidence="8" id="KW-0675">Receptor</keyword>
<evidence type="ECO:0000256" key="4">
    <source>
        <dbReference type="ARBA" id="ARBA00022989"/>
    </source>
</evidence>
<feature type="region of interest" description="Disordered" evidence="10">
    <location>
        <begin position="245"/>
        <end position="273"/>
    </location>
</feature>
<feature type="transmembrane region" description="Helical" evidence="11">
    <location>
        <begin position="196"/>
        <end position="223"/>
    </location>
</feature>
<dbReference type="PANTHER" id="PTHR24248:SF185">
    <property type="entry name" value="DOPAMINE RECEPTOR 2"/>
    <property type="match status" value="1"/>
</dbReference>
<feature type="transmembrane region" description="Helical" evidence="11">
    <location>
        <begin position="73"/>
        <end position="92"/>
    </location>
</feature>
<evidence type="ECO:0000256" key="6">
    <source>
        <dbReference type="ARBA" id="ARBA00023136"/>
    </source>
</evidence>
<feature type="transmembrane region" description="Helical" evidence="11">
    <location>
        <begin position="38"/>
        <end position="61"/>
    </location>
</feature>
<evidence type="ECO:0000256" key="7">
    <source>
        <dbReference type="ARBA" id="ARBA00023157"/>
    </source>
</evidence>